<reference evidence="2" key="2">
    <citation type="submission" date="2021-03" db="EMBL/GenBank/DDBJ databases">
        <authorList>
            <person name="Cao W."/>
        </authorList>
    </citation>
    <scope>NUCLEOTIDE SEQUENCE</scope>
    <source>
        <strain evidence="2">110414</strain>
    </source>
</reference>
<sequence>RMPGNPYSAPKSHTPPGRARQIRPLWRWGIGIVSLAGIVLMYVNYQVARSINGYYFHDSRVPLGALDIFAALAVVYLLLVAVFGRWRLFFRA</sequence>
<evidence type="ECO:0000313" key="2">
    <source>
        <dbReference type="EMBL" id="MBP3984309.1"/>
    </source>
</evidence>
<feature type="transmembrane region" description="Helical" evidence="1">
    <location>
        <begin position="63"/>
        <end position="84"/>
    </location>
</feature>
<evidence type="ECO:0000256" key="1">
    <source>
        <dbReference type="SAM" id="Phobius"/>
    </source>
</evidence>
<reference evidence="2" key="1">
    <citation type="journal article" date="2016" name="Int. J. Syst. Evol. Microbiol.">
        <title>Pseudoxanthomonas helianthi sp. nov., isolated from roots of Jerusalem artichoke (Helianthus tuberosus).</title>
        <authorList>
            <person name="Kittiwongwattana C."/>
            <person name="Thawai C."/>
        </authorList>
    </citation>
    <scope>NUCLEOTIDE SEQUENCE</scope>
    <source>
        <strain evidence="2">110414</strain>
    </source>
</reference>
<name>A0A940X1R8_9GAMM</name>
<dbReference type="AlphaFoldDB" id="A0A940X1R8"/>
<evidence type="ECO:0000313" key="3">
    <source>
        <dbReference type="Proteomes" id="UP000673447"/>
    </source>
</evidence>
<keyword evidence="3" id="KW-1185">Reference proteome</keyword>
<keyword evidence="1" id="KW-0812">Transmembrane</keyword>
<dbReference type="RefSeq" id="WP_210536079.1">
    <property type="nucleotide sequence ID" value="NZ_JAGKTC010000001.1"/>
</dbReference>
<keyword evidence="1" id="KW-0472">Membrane</keyword>
<comment type="caution">
    <text evidence="2">The sequence shown here is derived from an EMBL/GenBank/DDBJ whole genome shotgun (WGS) entry which is preliminary data.</text>
</comment>
<keyword evidence="1" id="KW-1133">Transmembrane helix</keyword>
<feature type="transmembrane region" description="Helical" evidence="1">
    <location>
        <begin position="25"/>
        <end position="43"/>
    </location>
</feature>
<organism evidence="2 3">
    <name type="scientific">Pseudoxanthomonas helianthi</name>
    <dbReference type="NCBI Taxonomy" id="1453541"/>
    <lineage>
        <taxon>Bacteria</taxon>
        <taxon>Pseudomonadati</taxon>
        <taxon>Pseudomonadota</taxon>
        <taxon>Gammaproteobacteria</taxon>
        <taxon>Lysobacterales</taxon>
        <taxon>Lysobacteraceae</taxon>
        <taxon>Pseudoxanthomonas</taxon>
    </lineage>
</organism>
<gene>
    <name evidence="2" type="ORF">J5837_07690</name>
</gene>
<feature type="non-terminal residue" evidence="2">
    <location>
        <position position="1"/>
    </location>
</feature>
<protein>
    <submittedName>
        <fullName evidence="2">Uncharacterized protein</fullName>
    </submittedName>
</protein>
<dbReference type="EMBL" id="JAGKTC010000001">
    <property type="protein sequence ID" value="MBP3984309.1"/>
    <property type="molecule type" value="Genomic_DNA"/>
</dbReference>
<accession>A0A940X1R8</accession>
<proteinExistence type="predicted"/>
<dbReference type="Proteomes" id="UP000673447">
    <property type="component" value="Unassembled WGS sequence"/>
</dbReference>